<dbReference type="PANTHER" id="PTHR11017">
    <property type="entry name" value="LEUCINE-RICH REPEAT-CONTAINING PROTEIN"/>
    <property type="match status" value="1"/>
</dbReference>
<dbReference type="InterPro" id="IPR042197">
    <property type="entry name" value="Apaf_helical"/>
</dbReference>
<dbReference type="GO" id="GO:0007165">
    <property type="term" value="P:signal transduction"/>
    <property type="evidence" value="ECO:0007669"/>
    <property type="project" value="InterPro"/>
</dbReference>
<dbReference type="Proteomes" id="UP001280121">
    <property type="component" value="Unassembled WGS sequence"/>
</dbReference>
<dbReference type="FunFam" id="3.40.50.10140:FF:000007">
    <property type="entry name" value="Disease resistance protein (TIR-NBS-LRR class)"/>
    <property type="match status" value="1"/>
</dbReference>
<dbReference type="InterPro" id="IPR036390">
    <property type="entry name" value="WH_DNA-bd_sf"/>
</dbReference>
<dbReference type="Pfam" id="PF01582">
    <property type="entry name" value="TIR"/>
    <property type="match status" value="1"/>
</dbReference>
<gene>
    <name evidence="6" type="ORF">Ddye_013811</name>
</gene>
<dbReference type="AlphaFoldDB" id="A0AAD9X6V4"/>
<dbReference type="SUPFAM" id="SSF52540">
    <property type="entry name" value="P-loop containing nucleoside triphosphate hydrolases"/>
    <property type="match status" value="1"/>
</dbReference>
<evidence type="ECO:0000256" key="2">
    <source>
        <dbReference type="ARBA" id="ARBA00022737"/>
    </source>
</evidence>
<evidence type="ECO:0000256" key="1">
    <source>
        <dbReference type="ARBA" id="ARBA00022614"/>
    </source>
</evidence>
<dbReference type="SMART" id="SM00255">
    <property type="entry name" value="TIR"/>
    <property type="match status" value="1"/>
</dbReference>
<comment type="caution">
    <text evidence="6">The sequence shown here is derived from an EMBL/GenBank/DDBJ whole genome shotgun (WGS) entry which is preliminary data.</text>
</comment>
<dbReference type="EMBL" id="JANJYI010000004">
    <property type="protein sequence ID" value="KAK2653955.1"/>
    <property type="molecule type" value="Genomic_DNA"/>
</dbReference>
<sequence length="519" mass="59190">MALSLIPSSDTYQFNYDVFLSFRGKDTRNKFTSHLHKALLDKQIKTFIDYELNRGVEISPSLLKAIEESQVSIIIFSQHYASSRWCLEELVKILECRQNHQQIVIPVFYEIDPSHVRNQSGSFAVAFAQHQKHTCKGSVQRWKDALKEAANLSGFDSHSRDYRNECELIEAIVQDVLKRLNYHLLSTDTSSHLIGIDSKIKHVEQLLCFGSEDVRSVGLCGTGGIGKPTLARARAVFNKISCQFDGSHFIENINEELVHGSGLNRLRQELLSTLLGDDPRNRLDRKKFLIVFNDVFNSRQIKSLIKDFNCFNRQNRIIITIRDKQVLRNCGVDRKYEVEELIHREALELFCKHALGKNQHPTNDYMELADIVTRNTGGVPLALEVFGSHLLGKGKEVWKDVADKLETISNVEIHEKLKISYDELDDDVKKIFFDIGCFFNGSEFDHVKSFLDACGFHTPDGINILINKSLVAISGDKITMHDLIQVMAKEIIRQECPEDPGKRSRSIVASRRHLSCSDK</sequence>
<evidence type="ECO:0000259" key="5">
    <source>
        <dbReference type="PROSITE" id="PS50104"/>
    </source>
</evidence>
<dbReference type="PANTHER" id="PTHR11017:SF479">
    <property type="entry name" value="DISEASE RESISTANCE PROTEIN (TIR-NBS-LRR CLASS) FAMILY"/>
    <property type="match status" value="1"/>
</dbReference>
<name>A0AAD9X6V4_9ROSI</name>
<evidence type="ECO:0000313" key="7">
    <source>
        <dbReference type="Proteomes" id="UP001280121"/>
    </source>
</evidence>
<dbReference type="InterPro" id="IPR002182">
    <property type="entry name" value="NB-ARC"/>
</dbReference>
<dbReference type="GO" id="GO:0043531">
    <property type="term" value="F:ADP binding"/>
    <property type="evidence" value="ECO:0007669"/>
    <property type="project" value="InterPro"/>
</dbReference>
<keyword evidence="1" id="KW-0433">Leucine-rich repeat</keyword>
<dbReference type="SUPFAM" id="SSF52200">
    <property type="entry name" value="Toll/Interleukin receptor TIR domain"/>
    <property type="match status" value="1"/>
</dbReference>
<feature type="domain" description="TIR" evidence="5">
    <location>
        <begin position="14"/>
        <end position="180"/>
    </location>
</feature>
<dbReference type="InterPro" id="IPR027417">
    <property type="entry name" value="P-loop_NTPase"/>
</dbReference>
<dbReference type="Gene3D" id="3.40.50.10140">
    <property type="entry name" value="Toll/interleukin-1 receptor homology (TIR) domain"/>
    <property type="match status" value="1"/>
</dbReference>
<dbReference type="Gene3D" id="1.10.8.430">
    <property type="entry name" value="Helical domain of apoptotic protease-activating factors"/>
    <property type="match status" value="1"/>
</dbReference>
<organism evidence="6 7">
    <name type="scientific">Dipteronia dyeriana</name>
    <dbReference type="NCBI Taxonomy" id="168575"/>
    <lineage>
        <taxon>Eukaryota</taxon>
        <taxon>Viridiplantae</taxon>
        <taxon>Streptophyta</taxon>
        <taxon>Embryophyta</taxon>
        <taxon>Tracheophyta</taxon>
        <taxon>Spermatophyta</taxon>
        <taxon>Magnoliopsida</taxon>
        <taxon>eudicotyledons</taxon>
        <taxon>Gunneridae</taxon>
        <taxon>Pentapetalae</taxon>
        <taxon>rosids</taxon>
        <taxon>malvids</taxon>
        <taxon>Sapindales</taxon>
        <taxon>Sapindaceae</taxon>
        <taxon>Hippocastanoideae</taxon>
        <taxon>Acereae</taxon>
        <taxon>Dipteronia</taxon>
    </lineage>
</organism>
<dbReference type="InterPro" id="IPR058192">
    <property type="entry name" value="WHD_ROQ1-like"/>
</dbReference>
<dbReference type="Pfam" id="PF23282">
    <property type="entry name" value="WHD_ROQ1"/>
    <property type="match status" value="1"/>
</dbReference>
<accession>A0AAD9X6V4</accession>
<protein>
    <recommendedName>
        <fullName evidence="5">TIR domain-containing protein</fullName>
    </recommendedName>
</protein>
<evidence type="ECO:0000313" key="6">
    <source>
        <dbReference type="EMBL" id="KAK2653955.1"/>
    </source>
</evidence>
<keyword evidence="2" id="KW-0677">Repeat</keyword>
<reference evidence="6" key="1">
    <citation type="journal article" date="2023" name="Plant J.">
        <title>Genome sequences and population genomics provide insights into the demographic history, inbreeding, and mutation load of two 'living fossil' tree species of Dipteronia.</title>
        <authorList>
            <person name="Feng Y."/>
            <person name="Comes H.P."/>
            <person name="Chen J."/>
            <person name="Zhu S."/>
            <person name="Lu R."/>
            <person name="Zhang X."/>
            <person name="Li P."/>
            <person name="Qiu J."/>
            <person name="Olsen K.M."/>
            <person name="Qiu Y."/>
        </authorList>
    </citation>
    <scope>NUCLEOTIDE SEQUENCE</scope>
    <source>
        <strain evidence="6">KIB01</strain>
    </source>
</reference>
<evidence type="ECO:0000256" key="4">
    <source>
        <dbReference type="ARBA" id="ARBA00023027"/>
    </source>
</evidence>
<dbReference type="GO" id="GO:0006952">
    <property type="term" value="P:defense response"/>
    <property type="evidence" value="ECO:0007669"/>
    <property type="project" value="UniProtKB-KW"/>
</dbReference>
<keyword evidence="3" id="KW-0611">Plant defense</keyword>
<dbReference type="PRINTS" id="PR00364">
    <property type="entry name" value="DISEASERSIST"/>
</dbReference>
<dbReference type="PROSITE" id="PS50104">
    <property type="entry name" value="TIR"/>
    <property type="match status" value="1"/>
</dbReference>
<dbReference type="Gene3D" id="3.40.50.300">
    <property type="entry name" value="P-loop containing nucleotide triphosphate hydrolases"/>
    <property type="match status" value="1"/>
</dbReference>
<dbReference type="InterPro" id="IPR044974">
    <property type="entry name" value="Disease_R_plants"/>
</dbReference>
<keyword evidence="7" id="KW-1185">Reference proteome</keyword>
<dbReference type="InterPro" id="IPR035897">
    <property type="entry name" value="Toll_tir_struct_dom_sf"/>
</dbReference>
<dbReference type="Pfam" id="PF00931">
    <property type="entry name" value="NB-ARC"/>
    <property type="match status" value="1"/>
</dbReference>
<evidence type="ECO:0000256" key="3">
    <source>
        <dbReference type="ARBA" id="ARBA00022821"/>
    </source>
</evidence>
<dbReference type="InterPro" id="IPR000157">
    <property type="entry name" value="TIR_dom"/>
</dbReference>
<keyword evidence="4" id="KW-0520">NAD</keyword>
<dbReference type="SUPFAM" id="SSF46785">
    <property type="entry name" value="Winged helix' DNA-binding domain"/>
    <property type="match status" value="1"/>
</dbReference>
<proteinExistence type="predicted"/>